<feature type="chain" id="PRO_5016425941" evidence="2">
    <location>
        <begin position="28"/>
        <end position="201"/>
    </location>
</feature>
<accession>A0A318LSF3</accession>
<sequence length="201" mass="21267">MSGTRTRRAAALAALGLIPLGASVALAPSASGHGYTQNPPSRSLHCQQGAVSDCGPIQWEPQSVEGPKGFPAAGPADGRICAAGNAQFAQLDDPAKPWPRTPMTSGQDFEFEWTLKVPHATSTFRYFVTKNGWNPGEPLTRAQLEPEPFLTVDFGGQRPPNTVKHTGTLPAGKSGHHVVLAVWDVADTANAFYACSDVTFS</sequence>
<dbReference type="RefSeq" id="WP_110334411.1">
    <property type="nucleotide sequence ID" value="NZ_JBHVKT010000029.1"/>
</dbReference>
<dbReference type="OrthoDB" id="2702399at2"/>
<gene>
    <name evidence="4" type="ORF">BA062_02525</name>
</gene>
<keyword evidence="1 2" id="KW-0732">Signal</keyword>
<reference evidence="4 5" key="1">
    <citation type="submission" date="2016-07" db="EMBL/GenBank/DDBJ databases">
        <title>Draft genome sequence of Prauserella sp. YIM 121212, isolated from alkaline soil.</title>
        <authorList>
            <person name="Ruckert C."/>
            <person name="Albersmeier A."/>
            <person name="Jiang C.-L."/>
            <person name="Jiang Y."/>
            <person name="Kalinowski J."/>
            <person name="Schneider O."/>
            <person name="Winkler A."/>
            <person name="Zotchev S.B."/>
        </authorList>
    </citation>
    <scope>NUCLEOTIDE SEQUENCE [LARGE SCALE GENOMIC DNA]</scope>
    <source>
        <strain evidence="4 5">YIM 121212</strain>
    </source>
</reference>
<comment type="caution">
    <text evidence="4">The sequence shown here is derived from an EMBL/GenBank/DDBJ whole genome shotgun (WGS) entry which is preliminary data.</text>
</comment>
<dbReference type="AlphaFoldDB" id="A0A318LSF3"/>
<dbReference type="PANTHER" id="PTHR34823">
    <property type="entry name" value="GLCNAC-BINDING PROTEIN A"/>
    <property type="match status" value="1"/>
</dbReference>
<keyword evidence="5" id="KW-1185">Reference proteome</keyword>
<evidence type="ECO:0000259" key="3">
    <source>
        <dbReference type="Pfam" id="PF03067"/>
    </source>
</evidence>
<dbReference type="EMBL" id="MASU01000002">
    <property type="protein sequence ID" value="PXY37542.1"/>
    <property type="molecule type" value="Genomic_DNA"/>
</dbReference>
<feature type="signal peptide" evidence="2">
    <location>
        <begin position="1"/>
        <end position="27"/>
    </location>
</feature>
<dbReference type="Pfam" id="PF03067">
    <property type="entry name" value="LPMO_10"/>
    <property type="match status" value="1"/>
</dbReference>
<dbReference type="InterPro" id="IPR051024">
    <property type="entry name" value="GlcNAc_Chitin_IntDeg"/>
</dbReference>
<dbReference type="Proteomes" id="UP000247892">
    <property type="component" value="Unassembled WGS sequence"/>
</dbReference>
<proteinExistence type="predicted"/>
<dbReference type="SUPFAM" id="SSF81296">
    <property type="entry name" value="E set domains"/>
    <property type="match status" value="1"/>
</dbReference>
<dbReference type="Gene3D" id="2.70.50.50">
    <property type="entry name" value="chitin-binding protein cbp21"/>
    <property type="match status" value="1"/>
</dbReference>
<protein>
    <submittedName>
        <fullName evidence="4">Chitin-binding protein</fullName>
    </submittedName>
</protein>
<feature type="domain" description="Chitin-binding type-4" evidence="3">
    <location>
        <begin position="33"/>
        <end position="198"/>
    </location>
</feature>
<dbReference type="CDD" id="cd21177">
    <property type="entry name" value="LPMO_AA10"/>
    <property type="match status" value="1"/>
</dbReference>
<dbReference type="InterPro" id="IPR014756">
    <property type="entry name" value="Ig_E-set"/>
</dbReference>
<name>A0A318LSF3_9PSEU</name>
<evidence type="ECO:0000313" key="4">
    <source>
        <dbReference type="EMBL" id="PXY37542.1"/>
    </source>
</evidence>
<dbReference type="PANTHER" id="PTHR34823:SF1">
    <property type="entry name" value="CHITIN-BINDING TYPE-4 DOMAIN-CONTAINING PROTEIN"/>
    <property type="match status" value="1"/>
</dbReference>
<evidence type="ECO:0000313" key="5">
    <source>
        <dbReference type="Proteomes" id="UP000247892"/>
    </source>
</evidence>
<evidence type="ECO:0000256" key="1">
    <source>
        <dbReference type="ARBA" id="ARBA00022729"/>
    </source>
</evidence>
<dbReference type="InterPro" id="IPR004302">
    <property type="entry name" value="Cellulose/chitin-bd_N"/>
</dbReference>
<organism evidence="4 5">
    <name type="scientific">Prauserella flavalba</name>
    <dbReference type="NCBI Taxonomy" id="1477506"/>
    <lineage>
        <taxon>Bacteria</taxon>
        <taxon>Bacillati</taxon>
        <taxon>Actinomycetota</taxon>
        <taxon>Actinomycetes</taxon>
        <taxon>Pseudonocardiales</taxon>
        <taxon>Pseudonocardiaceae</taxon>
        <taxon>Prauserella</taxon>
    </lineage>
</organism>
<evidence type="ECO:0000256" key="2">
    <source>
        <dbReference type="SAM" id="SignalP"/>
    </source>
</evidence>